<feature type="compositionally biased region" description="Basic and acidic residues" evidence="1">
    <location>
        <begin position="366"/>
        <end position="375"/>
    </location>
</feature>
<proteinExistence type="predicted"/>
<dbReference type="EMBL" id="QDAG01000007">
    <property type="protein sequence ID" value="KAE8127709.1"/>
    <property type="molecule type" value="Genomic_DNA"/>
</dbReference>
<sequence length="439" mass="47078">MNNEFFEARPVLRYIRDYARASRIAPMTLLVDVLTRVSVVAPPNVVLPPLVGAAPGSLNMFVAVVGGPGSGKGIASAAAAQLMPDIRGAVTTQPASGEGLAAIYANRVPIPEEEGGHKGETRIHCVTPRALLSIEEIGALGGASSRQGSTVLPTLCSAWSGEPLGAFNKMESNRLTVPAHAYRLGLTVGVQPAAASTLFDGVGTGLPQRFLWAETIDLQAPEHRPDRPAGSLPCDLSAIPCDPQPNTLDAIYQAGTIRGALGYTTIELGFPDEAYRESDMRRLAVLHGAGVQPLDSHAMQVKAKVSALLALMDGRMTVSVEDWQLAGQIMDESTRVRDRCLELMHSEMQRQKADYIADSDEARAQAESRKLETAKRSVLSQLERHDPGHEGIKGYDISRMLGRNGKSAYDAIEALYEAGELDMILDGDRTSNKMWALSS</sequence>
<comment type="caution">
    <text evidence="2">The sequence shown here is derived from an EMBL/GenBank/DDBJ whole genome shotgun (WGS) entry which is preliminary data.</text>
</comment>
<evidence type="ECO:0008006" key="4">
    <source>
        <dbReference type="Google" id="ProtNLM"/>
    </source>
</evidence>
<dbReference type="Proteomes" id="UP000325415">
    <property type="component" value="Unassembled WGS sequence"/>
</dbReference>
<feature type="compositionally biased region" description="Basic and acidic residues" evidence="1">
    <location>
        <begin position="382"/>
        <end position="393"/>
    </location>
</feature>
<protein>
    <recommendedName>
        <fullName evidence="4">DnaB domain-containing protein helicase domain-containing protein</fullName>
    </recommendedName>
</protein>
<reference evidence="2 3" key="1">
    <citation type="submission" date="2018-04" db="EMBL/GenBank/DDBJ databases">
        <authorList>
            <person name="Eckel V.P."/>
            <person name="Vogel R.F."/>
        </authorList>
    </citation>
    <scope>NUCLEOTIDE SEQUENCE [LARGE SCALE GENOMIC DNA]</scope>
    <source>
        <strain evidence="3">TMW 2.1764</strain>
    </source>
</reference>
<dbReference type="AlphaFoldDB" id="A0A5N6RV47"/>
<feature type="region of interest" description="Disordered" evidence="1">
    <location>
        <begin position="366"/>
        <end position="393"/>
    </location>
</feature>
<name>A0A5N6RV47_9BIFI</name>
<evidence type="ECO:0000313" key="3">
    <source>
        <dbReference type="Proteomes" id="UP000325415"/>
    </source>
</evidence>
<keyword evidence="3" id="KW-1185">Reference proteome</keyword>
<organism evidence="2 3">
    <name type="scientific">Bifidobacterium tibiigranuli</name>
    <dbReference type="NCBI Taxonomy" id="2172043"/>
    <lineage>
        <taxon>Bacteria</taxon>
        <taxon>Bacillati</taxon>
        <taxon>Actinomycetota</taxon>
        <taxon>Actinomycetes</taxon>
        <taxon>Bifidobacteriales</taxon>
        <taxon>Bifidobacteriaceae</taxon>
        <taxon>Bifidobacterium</taxon>
    </lineage>
</organism>
<evidence type="ECO:0000256" key="1">
    <source>
        <dbReference type="SAM" id="MobiDB-lite"/>
    </source>
</evidence>
<gene>
    <name evidence="2" type="ORF">DDE84_07215</name>
</gene>
<evidence type="ECO:0000313" key="2">
    <source>
        <dbReference type="EMBL" id="KAE8127709.1"/>
    </source>
</evidence>
<accession>A0A5N6RV47</accession>